<dbReference type="EMBL" id="GDKF01008232">
    <property type="protein sequence ID" value="JAT70390.1"/>
    <property type="molecule type" value="Transcribed_RNA"/>
</dbReference>
<dbReference type="GO" id="GO:0003924">
    <property type="term" value="F:GTPase activity"/>
    <property type="evidence" value="ECO:0007669"/>
    <property type="project" value="InterPro"/>
</dbReference>
<dbReference type="FunFam" id="2.70.210.12:FF:000001">
    <property type="entry name" value="GTPase Obg"/>
    <property type="match status" value="1"/>
</dbReference>
<dbReference type="AlphaFoldDB" id="A0A1D1ZTW4"/>
<gene>
    <name evidence="11" type="ORF">g.5595</name>
</gene>
<feature type="domain" description="OCT" evidence="9">
    <location>
        <begin position="502"/>
        <end position="582"/>
    </location>
</feature>
<keyword evidence="3" id="KW-0479">Metal-binding</keyword>
<dbReference type="Gene3D" id="3.30.300.350">
    <property type="entry name" value="GTP-binding protein OBG, C-terminal domain"/>
    <property type="match status" value="1"/>
</dbReference>
<dbReference type="Pfam" id="PF01018">
    <property type="entry name" value="GTP1_OBG"/>
    <property type="match status" value="1"/>
</dbReference>
<dbReference type="GO" id="GO:0042254">
    <property type="term" value="P:ribosome biogenesis"/>
    <property type="evidence" value="ECO:0007669"/>
    <property type="project" value="UniProtKB-UniRule"/>
</dbReference>
<dbReference type="InterPro" id="IPR036726">
    <property type="entry name" value="GTP1_OBG_dom_sf"/>
</dbReference>
<dbReference type="NCBIfam" id="TIGR02729">
    <property type="entry name" value="Obg_CgtA"/>
    <property type="match status" value="1"/>
</dbReference>
<dbReference type="NCBIfam" id="NF008955">
    <property type="entry name" value="PRK12297.1"/>
    <property type="match status" value="1"/>
</dbReference>
<dbReference type="NCBIfam" id="NF008956">
    <property type="entry name" value="PRK12299.1"/>
    <property type="match status" value="1"/>
</dbReference>
<organism evidence="11">
    <name type="scientific">Auxenochlorella protothecoides</name>
    <name type="common">Green microalga</name>
    <name type="synonym">Chlorella protothecoides</name>
    <dbReference type="NCBI Taxonomy" id="3075"/>
    <lineage>
        <taxon>Eukaryota</taxon>
        <taxon>Viridiplantae</taxon>
        <taxon>Chlorophyta</taxon>
        <taxon>core chlorophytes</taxon>
        <taxon>Trebouxiophyceae</taxon>
        <taxon>Chlorellales</taxon>
        <taxon>Chlorellaceae</taxon>
        <taxon>Auxenochlorella</taxon>
    </lineage>
</organism>
<dbReference type="InterPro" id="IPR031167">
    <property type="entry name" value="G_OBG"/>
</dbReference>
<evidence type="ECO:0000259" key="8">
    <source>
        <dbReference type="PROSITE" id="PS51710"/>
    </source>
</evidence>
<dbReference type="InterPro" id="IPR027417">
    <property type="entry name" value="P-loop_NTPase"/>
</dbReference>
<evidence type="ECO:0000256" key="1">
    <source>
        <dbReference type="ARBA" id="ARBA00001946"/>
    </source>
</evidence>
<dbReference type="GO" id="GO:0005525">
    <property type="term" value="F:GTP binding"/>
    <property type="evidence" value="ECO:0007669"/>
    <property type="project" value="UniProtKB-KW"/>
</dbReference>
<comment type="similarity">
    <text evidence="2">Belongs to the TRAFAC class OBG-HflX-like GTPase superfamily. OBG GTPase family.</text>
</comment>
<dbReference type="PROSITE" id="PS51883">
    <property type="entry name" value="OBG"/>
    <property type="match status" value="1"/>
</dbReference>
<dbReference type="Pfam" id="PF01926">
    <property type="entry name" value="MMR_HSR1"/>
    <property type="match status" value="1"/>
</dbReference>
<feature type="domain" description="Obg" evidence="10">
    <location>
        <begin position="104"/>
        <end position="265"/>
    </location>
</feature>
<dbReference type="InterPro" id="IPR006169">
    <property type="entry name" value="GTP1_OBG_dom"/>
</dbReference>
<evidence type="ECO:0008006" key="12">
    <source>
        <dbReference type="Google" id="ProtNLM"/>
    </source>
</evidence>
<dbReference type="PROSITE" id="PS00905">
    <property type="entry name" value="GTP1_OBG"/>
    <property type="match status" value="1"/>
</dbReference>
<keyword evidence="4" id="KW-0547">Nucleotide-binding</keyword>
<protein>
    <recommendedName>
        <fullName evidence="12">GTPase obg</fullName>
    </recommendedName>
</protein>
<evidence type="ECO:0000256" key="5">
    <source>
        <dbReference type="ARBA" id="ARBA00022842"/>
    </source>
</evidence>
<evidence type="ECO:0000256" key="6">
    <source>
        <dbReference type="ARBA" id="ARBA00023134"/>
    </source>
</evidence>
<dbReference type="PRINTS" id="PR00326">
    <property type="entry name" value="GTP1OBG"/>
</dbReference>
<sequence length="615" mass="64635">MSLWSASSMQHASAPLSSSSGRCWQRVSSPAFTQRLPRYTCRRCTPSVARHAIKQRPLQTSTSLEVLQALSDDDWEEDDGDVDAADFDLPESSSFPTKRLPAEVRCFDTATIMVAGGTGGRGCVAFRREKFVPRGGPSGGNGGKGGDVYLVGDASQNSLLSFRRSVHFRAEHGEPGQGSDMHGQGGKDISVSVPPGTVVWARDAAAGDPPLGEVLAPGQRVLIARGGKGGRGNLAFKTARNTAPALAEHGERGQETWLRLEMQLVADAGIIGAPNAGKSTLLRVLSAARPKVADYPFTTLTPNLGVCGMDGRSTVFADVPGLVEGAHAGTGLGHEFLRHCRRCSVLVHVVDGSGPDPCADFLAVRRELELFDPGLAAKPFVLAYNKMDTPASSDYWPDVRAALCEEHGLADEDVLAVSAAAGTGVPALVRRVRRLLDGAGASGSWEEPGEVRPDRTGPRADGWGWNVAGAGAAGPAATPLRPGADATLEPEVVALAPPPAAVNTARLSDFSISSDLAGPRTWYVSGEALERFAQMTDWSYFEAAARFQGVLKAAGVEAALVRAGVKPGDTVVVGEVEFNYSEDQGKGALYGAWIEARKEAGVVGRGSARWPHTTG</sequence>
<dbReference type="Gene3D" id="2.70.210.12">
    <property type="entry name" value="GTP1/OBG domain"/>
    <property type="match status" value="1"/>
</dbReference>
<evidence type="ECO:0000256" key="3">
    <source>
        <dbReference type="ARBA" id="ARBA00022723"/>
    </source>
</evidence>
<feature type="domain" description="OBG-type G" evidence="8">
    <location>
        <begin position="266"/>
        <end position="437"/>
    </location>
</feature>
<dbReference type="InterPro" id="IPR015349">
    <property type="entry name" value="OCT_dom"/>
</dbReference>
<reference evidence="11" key="1">
    <citation type="submission" date="2015-08" db="EMBL/GenBank/DDBJ databases">
        <authorList>
            <person name="Babu N.S."/>
            <person name="Beckwith C.J."/>
            <person name="Beseler K.G."/>
            <person name="Brison A."/>
            <person name="Carone J.V."/>
            <person name="Caskin T.P."/>
            <person name="Diamond M."/>
            <person name="Durham M.E."/>
            <person name="Foxe J.M."/>
            <person name="Go M."/>
            <person name="Henderson B.A."/>
            <person name="Jones I.B."/>
            <person name="McGettigan J.A."/>
            <person name="Micheletti S.J."/>
            <person name="Nasrallah M.E."/>
            <person name="Ortiz D."/>
            <person name="Piller C.R."/>
            <person name="Privatt S.R."/>
            <person name="Schneider S.L."/>
            <person name="Sharp S."/>
            <person name="Smith T.C."/>
            <person name="Stanton J.D."/>
            <person name="Ullery H.E."/>
            <person name="Wilson R.J."/>
            <person name="Serrano M.G."/>
            <person name="Buck G."/>
            <person name="Lee V."/>
            <person name="Wang Y."/>
            <person name="Carvalho R."/>
            <person name="Voegtly L."/>
            <person name="Shi R."/>
            <person name="Duckworth R."/>
            <person name="Johnson A."/>
            <person name="Loviza R."/>
            <person name="Walstead R."/>
            <person name="Shah Z."/>
            <person name="Kiflezghi M."/>
            <person name="Wade K."/>
            <person name="Ball S.L."/>
            <person name="Bradley K.W."/>
            <person name="Asai D.J."/>
            <person name="Bowman C.A."/>
            <person name="Russell D.A."/>
            <person name="Pope W.H."/>
            <person name="Jacobs-Sera D."/>
            <person name="Hendrix R.W."/>
            <person name="Hatfull G.F."/>
        </authorList>
    </citation>
    <scope>NUCLEOTIDE SEQUENCE</scope>
</reference>
<dbReference type="InterPro" id="IPR006073">
    <property type="entry name" value="GTP-bd"/>
</dbReference>
<dbReference type="GO" id="GO:0000287">
    <property type="term" value="F:magnesium ion binding"/>
    <property type="evidence" value="ECO:0007669"/>
    <property type="project" value="InterPro"/>
</dbReference>
<evidence type="ECO:0000259" key="10">
    <source>
        <dbReference type="PROSITE" id="PS51883"/>
    </source>
</evidence>
<dbReference type="NCBIfam" id="TIGR03595">
    <property type="entry name" value="Obg_CgtA_exten"/>
    <property type="match status" value="1"/>
</dbReference>
<dbReference type="SUPFAM" id="SSF102741">
    <property type="entry name" value="Obg GTP-binding protein C-terminal domain"/>
    <property type="match status" value="1"/>
</dbReference>
<dbReference type="InterPro" id="IPR036346">
    <property type="entry name" value="GTP-bd_prot_GTP1/OBG_C_sf"/>
</dbReference>
<dbReference type="PROSITE" id="PS51710">
    <property type="entry name" value="G_OBG"/>
    <property type="match status" value="1"/>
</dbReference>
<dbReference type="Gene3D" id="3.40.50.300">
    <property type="entry name" value="P-loop containing nucleotide triphosphate hydrolases"/>
    <property type="match status" value="1"/>
</dbReference>
<dbReference type="PROSITE" id="PS51881">
    <property type="entry name" value="OCT"/>
    <property type="match status" value="1"/>
</dbReference>
<feature type="region of interest" description="Disordered" evidence="7">
    <location>
        <begin position="171"/>
        <end position="192"/>
    </location>
</feature>
<dbReference type="CDD" id="cd01898">
    <property type="entry name" value="Obg"/>
    <property type="match status" value="1"/>
</dbReference>
<proteinExistence type="inferred from homology"/>
<evidence type="ECO:0000256" key="7">
    <source>
        <dbReference type="SAM" id="MobiDB-lite"/>
    </source>
</evidence>
<keyword evidence="6" id="KW-0342">GTP-binding</keyword>
<dbReference type="InterPro" id="IPR014100">
    <property type="entry name" value="GTP-bd_Obg/CgtA"/>
</dbReference>
<dbReference type="InterPro" id="IPR006074">
    <property type="entry name" value="GTP1-OBG_CS"/>
</dbReference>
<evidence type="ECO:0000259" key="9">
    <source>
        <dbReference type="PROSITE" id="PS51881"/>
    </source>
</evidence>
<keyword evidence="5" id="KW-0460">Magnesium</keyword>
<dbReference type="SUPFAM" id="SSF82051">
    <property type="entry name" value="Obg GTP-binding protein N-terminal domain"/>
    <property type="match status" value="1"/>
</dbReference>
<evidence type="ECO:0000256" key="2">
    <source>
        <dbReference type="ARBA" id="ARBA00007699"/>
    </source>
</evidence>
<dbReference type="SUPFAM" id="SSF52540">
    <property type="entry name" value="P-loop containing nucleoside triphosphate hydrolases"/>
    <property type="match status" value="1"/>
</dbReference>
<comment type="cofactor">
    <cofactor evidence="1">
        <name>Mg(2+)</name>
        <dbReference type="ChEBI" id="CHEBI:18420"/>
    </cofactor>
</comment>
<dbReference type="PANTHER" id="PTHR11702:SF44">
    <property type="entry name" value="GTP-BINDING PROTEIN OBGC, CHLOROPLASTIC"/>
    <property type="match status" value="1"/>
</dbReference>
<dbReference type="GO" id="GO:0005739">
    <property type="term" value="C:mitochondrion"/>
    <property type="evidence" value="ECO:0007669"/>
    <property type="project" value="TreeGrafter"/>
</dbReference>
<name>A0A1D1ZTW4_AUXPR</name>
<evidence type="ECO:0000256" key="4">
    <source>
        <dbReference type="ARBA" id="ARBA00022741"/>
    </source>
</evidence>
<dbReference type="InterPro" id="IPR045086">
    <property type="entry name" value="OBG_GTPase"/>
</dbReference>
<dbReference type="PANTHER" id="PTHR11702">
    <property type="entry name" value="DEVELOPMENTALLY REGULATED GTP-BINDING PROTEIN-RELATED"/>
    <property type="match status" value="1"/>
</dbReference>
<accession>A0A1D1ZTW4</accession>
<dbReference type="HAMAP" id="MF_01454">
    <property type="entry name" value="GTPase_Obg"/>
    <property type="match status" value="1"/>
</dbReference>
<evidence type="ECO:0000313" key="11">
    <source>
        <dbReference type="EMBL" id="JAT70390.1"/>
    </source>
</evidence>
<dbReference type="Pfam" id="PF09269">
    <property type="entry name" value="DUF1967"/>
    <property type="match status" value="1"/>
</dbReference>